<comment type="caution">
    <text evidence="1">The sequence shown here is derived from an EMBL/GenBank/DDBJ whole genome shotgun (WGS) entry which is preliminary data.</text>
</comment>
<proteinExistence type="predicted"/>
<gene>
    <name evidence="1" type="ORF">TIFTF001_005544</name>
</gene>
<dbReference type="AlphaFoldDB" id="A0AA87ZF59"/>
<dbReference type="EMBL" id="BTGU01000005">
    <property type="protein sequence ID" value="GMN35804.1"/>
    <property type="molecule type" value="Genomic_DNA"/>
</dbReference>
<organism evidence="1 2">
    <name type="scientific">Ficus carica</name>
    <name type="common">Common fig</name>
    <dbReference type="NCBI Taxonomy" id="3494"/>
    <lineage>
        <taxon>Eukaryota</taxon>
        <taxon>Viridiplantae</taxon>
        <taxon>Streptophyta</taxon>
        <taxon>Embryophyta</taxon>
        <taxon>Tracheophyta</taxon>
        <taxon>Spermatophyta</taxon>
        <taxon>Magnoliopsida</taxon>
        <taxon>eudicotyledons</taxon>
        <taxon>Gunneridae</taxon>
        <taxon>Pentapetalae</taxon>
        <taxon>rosids</taxon>
        <taxon>fabids</taxon>
        <taxon>Rosales</taxon>
        <taxon>Moraceae</taxon>
        <taxon>Ficeae</taxon>
        <taxon>Ficus</taxon>
    </lineage>
</organism>
<evidence type="ECO:0000313" key="1">
    <source>
        <dbReference type="EMBL" id="GMN35804.1"/>
    </source>
</evidence>
<name>A0AA87ZF59_FICCA</name>
<keyword evidence="2" id="KW-1185">Reference proteome</keyword>
<reference evidence="1" key="1">
    <citation type="submission" date="2023-07" db="EMBL/GenBank/DDBJ databases">
        <title>draft genome sequence of fig (Ficus carica).</title>
        <authorList>
            <person name="Takahashi T."/>
            <person name="Nishimura K."/>
        </authorList>
    </citation>
    <scope>NUCLEOTIDE SEQUENCE</scope>
</reference>
<protein>
    <submittedName>
        <fullName evidence="1">Uncharacterized protein</fullName>
    </submittedName>
</protein>
<evidence type="ECO:0000313" key="2">
    <source>
        <dbReference type="Proteomes" id="UP001187192"/>
    </source>
</evidence>
<accession>A0AA87ZF59</accession>
<dbReference type="Proteomes" id="UP001187192">
    <property type="component" value="Unassembled WGS sequence"/>
</dbReference>
<sequence>MDRSTVGDSLLKRGELLLAVVCFLDVVEPRVFGRPHRRLETVSLIDRMTIYAASMDDPTATS</sequence>